<dbReference type="InterPro" id="IPR036910">
    <property type="entry name" value="HMG_box_dom_sf"/>
</dbReference>
<dbReference type="PROSITE" id="PS50118">
    <property type="entry name" value="HMG_BOX_2"/>
    <property type="match status" value="1"/>
</dbReference>
<organism evidence="4 5">
    <name type="scientific">Penicillium malachiteum</name>
    <dbReference type="NCBI Taxonomy" id="1324776"/>
    <lineage>
        <taxon>Eukaryota</taxon>
        <taxon>Fungi</taxon>
        <taxon>Dikarya</taxon>
        <taxon>Ascomycota</taxon>
        <taxon>Pezizomycotina</taxon>
        <taxon>Eurotiomycetes</taxon>
        <taxon>Eurotiomycetidae</taxon>
        <taxon>Eurotiales</taxon>
        <taxon>Aspergillaceae</taxon>
        <taxon>Penicillium</taxon>
    </lineage>
</organism>
<name>A0AAD6HWQ6_9EURO</name>
<feature type="compositionally biased region" description="Basic and acidic residues" evidence="2">
    <location>
        <begin position="75"/>
        <end position="115"/>
    </location>
</feature>
<reference evidence="4" key="1">
    <citation type="journal article" date="2023" name="IMA Fungus">
        <title>Comparative genomic study of the Penicillium genus elucidates a diverse pangenome and 15 lateral gene transfer events.</title>
        <authorList>
            <person name="Petersen C."/>
            <person name="Sorensen T."/>
            <person name="Nielsen M.R."/>
            <person name="Sondergaard T.E."/>
            <person name="Sorensen J.L."/>
            <person name="Fitzpatrick D.A."/>
            <person name="Frisvad J.C."/>
            <person name="Nielsen K.L."/>
        </authorList>
    </citation>
    <scope>NUCLEOTIDE SEQUENCE</scope>
    <source>
        <strain evidence="4">IBT 17514</strain>
    </source>
</reference>
<keyword evidence="1" id="KW-0539">Nucleus</keyword>
<dbReference type="GO" id="GO:0005634">
    <property type="term" value="C:nucleus"/>
    <property type="evidence" value="ECO:0007669"/>
    <property type="project" value="UniProtKB-UniRule"/>
</dbReference>
<dbReference type="CDD" id="cd00084">
    <property type="entry name" value="HMG-box_SF"/>
    <property type="match status" value="1"/>
</dbReference>
<feature type="domain" description="HMG box" evidence="3">
    <location>
        <begin position="228"/>
        <end position="294"/>
    </location>
</feature>
<dbReference type="SUPFAM" id="SSF47095">
    <property type="entry name" value="HMG-box"/>
    <property type="match status" value="1"/>
</dbReference>
<sequence>MASQLAGRAGILRHLNLGDVLSRPSRVISVQNQLRQLSLSSAPRLTTSRVGVLATITTQQSNGFATQTTSPKTKKATDGKRKSTAAKKETKPKPKRELTEKQKEAKAKKAERDSIKQLKETALQAPKKLSQRAHTLALQAKLPEVRDRNKSQNENFAATVKFVKQMPSYEFEPFKLQAEQNRASNEAAYSSWILSHTPTQIKDANLARRRLAKKIGKPCVLLKDDRLVKRPLSSYMIFARERIASGDFKHLQVADISGRASNEWKNLTASEKERFHKLAIQDRERYVHEHQDVYGVPPKKTKLE</sequence>
<evidence type="ECO:0000313" key="5">
    <source>
        <dbReference type="Proteomes" id="UP001215712"/>
    </source>
</evidence>
<dbReference type="EMBL" id="JAQJAN010000001">
    <property type="protein sequence ID" value="KAJ5740768.1"/>
    <property type="molecule type" value="Genomic_DNA"/>
</dbReference>
<evidence type="ECO:0000313" key="4">
    <source>
        <dbReference type="EMBL" id="KAJ5740768.1"/>
    </source>
</evidence>
<feature type="DNA-binding region" description="HMG box" evidence="1">
    <location>
        <begin position="228"/>
        <end position="294"/>
    </location>
</feature>
<reference evidence="4" key="2">
    <citation type="submission" date="2023-01" db="EMBL/GenBank/DDBJ databases">
        <authorList>
            <person name="Petersen C."/>
        </authorList>
    </citation>
    <scope>NUCLEOTIDE SEQUENCE</scope>
    <source>
        <strain evidence="4">IBT 17514</strain>
    </source>
</reference>
<feature type="compositionally biased region" description="Polar residues" evidence="2">
    <location>
        <begin position="61"/>
        <end position="71"/>
    </location>
</feature>
<dbReference type="SMART" id="SM00398">
    <property type="entry name" value="HMG"/>
    <property type="match status" value="1"/>
</dbReference>
<gene>
    <name evidence="4" type="ORF">N7493_000640</name>
</gene>
<evidence type="ECO:0000256" key="1">
    <source>
        <dbReference type="PROSITE-ProRule" id="PRU00267"/>
    </source>
</evidence>
<protein>
    <recommendedName>
        <fullName evidence="3">HMG box domain-containing protein</fullName>
    </recommendedName>
</protein>
<dbReference type="Gene3D" id="1.10.30.10">
    <property type="entry name" value="High mobility group box domain"/>
    <property type="match status" value="1"/>
</dbReference>
<dbReference type="Pfam" id="PF00505">
    <property type="entry name" value="HMG_box"/>
    <property type="match status" value="1"/>
</dbReference>
<dbReference type="AlphaFoldDB" id="A0AAD6HWQ6"/>
<feature type="region of interest" description="Disordered" evidence="2">
    <location>
        <begin position="61"/>
        <end position="115"/>
    </location>
</feature>
<keyword evidence="1" id="KW-0238">DNA-binding</keyword>
<proteinExistence type="predicted"/>
<evidence type="ECO:0000256" key="2">
    <source>
        <dbReference type="SAM" id="MobiDB-lite"/>
    </source>
</evidence>
<evidence type="ECO:0000259" key="3">
    <source>
        <dbReference type="PROSITE" id="PS50118"/>
    </source>
</evidence>
<comment type="caution">
    <text evidence="4">The sequence shown here is derived from an EMBL/GenBank/DDBJ whole genome shotgun (WGS) entry which is preliminary data.</text>
</comment>
<dbReference type="Proteomes" id="UP001215712">
    <property type="component" value="Unassembled WGS sequence"/>
</dbReference>
<keyword evidence="5" id="KW-1185">Reference proteome</keyword>
<accession>A0AAD6HWQ6</accession>
<dbReference type="GO" id="GO:0003677">
    <property type="term" value="F:DNA binding"/>
    <property type="evidence" value="ECO:0007669"/>
    <property type="project" value="UniProtKB-UniRule"/>
</dbReference>
<dbReference type="InterPro" id="IPR009071">
    <property type="entry name" value="HMG_box_dom"/>
</dbReference>